<dbReference type="EMBL" id="JAUJWV010000002">
    <property type="protein sequence ID" value="MDN7242963.1"/>
    <property type="molecule type" value="Genomic_DNA"/>
</dbReference>
<sequence>MTKEQPKKRRSWLPDVLIEIGGVLFEIILLVPRVVIRIVKDIT</sequence>
<proteinExistence type="predicted"/>
<accession>A0ABT8N5D9</accession>
<evidence type="ECO:0000313" key="1">
    <source>
        <dbReference type="EMBL" id="MDN7242963.1"/>
    </source>
</evidence>
<reference evidence="1 2" key="1">
    <citation type="submission" date="2023-06" db="EMBL/GenBank/DDBJ databases">
        <title>Novel species in genus Planococcus.</title>
        <authorList>
            <person name="Ning S."/>
        </authorList>
    </citation>
    <scope>NUCLEOTIDE SEQUENCE [LARGE SCALE GENOMIC DNA]</scope>
    <source>
        <strain evidence="1 2">N028</strain>
    </source>
</reference>
<gene>
    <name evidence="1" type="ORF">QWY14_14200</name>
</gene>
<dbReference type="RefSeq" id="WP_300987202.1">
    <property type="nucleotide sequence ID" value="NZ_CP129236.1"/>
</dbReference>
<evidence type="ECO:0000313" key="2">
    <source>
        <dbReference type="Proteomes" id="UP001172055"/>
    </source>
</evidence>
<organism evidence="1 2">
    <name type="scientific">Planococcus shixiaomingii</name>
    <dbReference type="NCBI Taxonomy" id="3058393"/>
    <lineage>
        <taxon>Bacteria</taxon>
        <taxon>Bacillati</taxon>
        <taxon>Bacillota</taxon>
        <taxon>Bacilli</taxon>
        <taxon>Bacillales</taxon>
        <taxon>Caryophanaceae</taxon>
        <taxon>Planococcus</taxon>
    </lineage>
</organism>
<name>A0ABT8N5D9_9BACL</name>
<comment type="caution">
    <text evidence="1">The sequence shown here is derived from an EMBL/GenBank/DDBJ whole genome shotgun (WGS) entry which is preliminary data.</text>
</comment>
<protein>
    <submittedName>
        <fullName evidence="1">Uncharacterized protein</fullName>
    </submittedName>
</protein>
<keyword evidence="2" id="KW-1185">Reference proteome</keyword>
<dbReference type="Proteomes" id="UP001172055">
    <property type="component" value="Unassembled WGS sequence"/>
</dbReference>